<dbReference type="EMBL" id="VLKY01000003">
    <property type="protein sequence ID" value="TWI56498.1"/>
    <property type="molecule type" value="Genomic_DNA"/>
</dbReference>
<organism evidence="1 2">
    <name type="scientific">Pseudomonas duriflava</name>
    <dbReference type="NCBI Taxonomy" id="459528"/>
    <lineage>
        <taxon>Bacteria</taxon>
        <taxon>Pseudomonadati</taxon>
        <taxon>Pseudomonadota</taxon>
        <taxon>Gammaproteobacteria</taxon>
        <taxon>Pseudomonadales</taxon>
        <taxon>Pseudomonadaceae</taxon>
        <taxon>Pseudomonas</taxon>
    </lineage>
</organism>
<name>A0A562QI99_9PSED</name>
<accession>A0A562QI99</accession>
<dbReference type="Proteomes" id="UP000316905">
    <property type="component" value="Unassembled WGS sequence"/>
</dbReference>
<comment type="caution">
    <text evidence="1">The sequence shown here is derived from an EMBL/GenBank/DDBJ whole genome shotgun (WGS) entry which is preliminary data.</text>
</comment>
<evidence type="ECO:0000313" key="2">
    <source>
        <dbReference type="Proteomes" id="UP000316905"/>
    </source>
</evidence>
<gene>
    <name evidence="1" type="ORF">IQ22_00947</name>
</gene>
<reference evidence="1 2" key="1">
    <citation type="journal article" date="2015" name="Stand. Genomic Sci.">
        <title>Genomic Encyclopedia of Bacterial and Archaeal Type Strains, Phase III: the genomes of soil and plant-associated and newly described type strains.</title>
        <authorList>
            <person name="Whitman W.B."/>
            <person name="Woyke T."/>
            <person name="Klenk H.P."/>
            <person name="Zhou Y."/>
            <person name="Lilburn T.G."/>
            <person name="Beck B.J."/>
            <person name="De Vos P."/>
            <person name="Vandamme P."/>
            <person name="Eisen J.A."/>
            <person name="Garrity G."/>
            <person name="Hugenholtz P."/>
            <person name="Kyrpides N.C."/>
        </authorList>
    </citation>
    <scope>NUCLEOTIDE SEQUENCE [LARGE SCALE GENOMIC DNA]</scope>
    <source>
        <strain evidence="1 2">CGMCC 1.6858</strain>
    </source>
</reference>
<protein>
    <submittedName>
        <fullName evidence="1">Uncharacterized protein</fullName>
    </submittedName>
</protein>
<dbReference type="AlphaFoldDB" id="A0A562QI99"/>
<keyword evidence="2" id="KW-1185">Reference proteome</keyword>
<evidence type="ECO:0000313" key="1">
    <source>
        <dbReference type="EMBL" id="TWI56498.1"/>
    </source>
</evidence>
<proteinExistence type="predicted"/>
<sequence>MNRYDILLSGLFDAGYDVKLTTNPEASERLLITVTQRETGFSVIRSIEKLDIHDLSRLTRMSLDLRRELMILKQLHTLEI</sequence>
<dbReference type="RefSeq" id="WP_145138834.1">
    <property type="nucleotide sequence ID" value="NZ_VLKY01000003.1"/>
</dbReference>